<accession>V6U4D6</accession>
<dbReference type="GO" id="GO:0016020">
    <property type="term" value="C:membrane"/>
    <property type="evidence" value="ECO:0007669"/>
    <property type="project" value="UniProtKB-SubCell"/>
</dbReference>
<reference evidence="13 14" key="2">
    <citation type="journal article" date="2013" name="Genome Biol. Evol.">
        <title>Genome sequencing of Giardia lamblia genotypes A2 and B isolates (DH and GS) and comparative analysis with the genomes of genotypes A1 and E (WB and Pig).</title>
        <authorList>
            <person name="Adam R.D."/>
            <person name="Dahlstrom E.W."/>
            <person name="Martens C.A."/>
            <person name="Bruno D.P."/>
            <person name="Barbian K.D."/>
            <person name="Ricklefs S.M."/>
            <person name="Hernandez M.M."/>
            <person name="Narla N.P."/>
            <person name="Patel R.B."/>
            <person name="Porcella S.F."/>
            <person name="Nash T.E."/>
        </authorList>
    </citation>
    <scope>NUCLEOTIDE SEQUENCE [LARGE SCALE GENOMIC DNA]</scope>
    <source>
        <strain evidence="13 14">GS</strain>
    </source>
</reference>
<feature type="transmembrane region" description="Helical" evidence="11">
    <location>
        <begin position="193"/>
        <end position="213"/>
    </location>
</feature>
<keyword evidence="2" id="KW-0813">Transport</keyword>
<dbReference type="VEuPathDB" id="GiardiaDB:QR46_0226"/>
<keyword evidence="9 11" id="KW-0472">Membrane</keyword>
<dbReference type="VEuPathDB" id="GiardiaDB:DHA2_154461"/>
<sequence>MRETQEYVLVNVLNKFLVGSNLISLKIKGMKMTYYRHVRDFDFRIPETIFDKDAVSLIFLIINLVDFCLFYALREIRPNSPFLMYFLWIPLQLIITYDAINFTIQCTRYHIRYLTWYYIMWMVSRISAVASVIVVLFILKARTSEIYYYHMGSFSMYRGLLPSLGPIFRMKESHTRWVKEYYIPDFVKSVTRITYSAVAFVFCYAGLFQIFNFPIGTPSITTIDAVYYTMVSIGSIGYGDIYPTNNISKIVLCFYTVAFLGNLPIFVRNSTEELHVTRLLHKLRSACKDGITIISDQSVSSVFLLRLILPANIHIGLIDITKDENPHLHSTCYSFNNVGYINLNTCGKNSASRAIDYEFLVNSLVGKSRKIVLSSPASSLTMADSTCLAMALNCGRVARVDTQLIIMTREGGRSRTLQSHIGAYHENCYIVDINDFSAKILVLAILFPGFATFFFNIILPSHVSLHKLENRTADFYNERVRDVKIRTRLLVANALSKGKKFQVSKRLMQRSKTKSDDILPSSTLPGMQGLEFNSSAHNTLDTNQHMYSPYVRFADLKNRYTPEMSSSTSMSLYKKYFPWGANKEGVTEDNKSYIPKAYSISVLKDKPRSLVKSPSLPEIPYESNAIALAAPAANLGTVPPVPITLETMQTACADYFGRDNIQSTTSVSNVSAQPSFDNLVALETRGLKRSFQMPREKESRLPFEKAVSQFVAKINKFPTIEFLRSTIENPIFDFHPGLVHDNKWRAWLSFEQNKLVHLFLPAMVAATEPLDSSSTRSSRFSSSQLKSKYWRKSSIDIESIARSCEADTTSDRFRPLAVIINKRVLQRKEDDCLNYRDTFVKKWRFTNQLFKFDICCNLHERLTLDKPDLVSITKRFPIYEVRYRNEQIWSKTSKTMSASRAIYSLKRLSKHIPTNEQSSEPLGDVSSMLPLSKIDEVATSDPQTSILSPPALTSEASLGTIPRINLNNTESLRTMPSADSLAEQRATSLGDPMALIGNAIGPNNTLKKNTSSLMKEYIGVLNPQFDDFVITSTIMNHTLSLGALEQVKLSARDVSSFGLVILNDLDPKLFYALMFMLMDLRKIDHIVLVFDCVSSEMMTKYRCMLYKMASKLVERIRRAMPKKQTLCKAPFLERAYSSKAILSTQQRQLSTAHINAVIENQNNASSLGKFDMCFGDEQTSSSQEHEIDTGYVGQSQTLPQELFVVSQEDTILTYALPSEDKDGNFNESRSQVFTIKIFNIDSTIPDELIDAGFADLDRAMIINPLDDSVATEGHLLLTKSACEMIGHRDIIVYSVDVYNTLMLHDIGFGDNYRSGSFIPGIEAILTGTFIQYSENALTALMLMNKIYAYKDSIVVYQVLFDDRTHTHTIFANTRGSNSPKLVKGRRFSQRVITVEALQSFLGGCGLEVLYYSICECILVAPDPSLFVEHNDFVVAYSVDLFKQF</sequence>
<feature type="transmembrane region" description="Helical" evidence="11">
    <location>
        <begin position="116"/>
        <end position="139"/>
    </location>
</feature>
<evidence type="ECO:0000256" key="9">
    <source>
        <dbReference type="ARBA" id="ARBA00023136"/>
    </source>
</evidence>
<dbReference type="Gene3D" id="1.10.287.70">
    <property type="match status" value="1"/>
</dbReference>
<dbReference type="SUPFAM" id="SSF81324">
    <property type="entry name" value="Voltage-gated potassium channels"/>
    <property type="match status" value="1"/>
</dbReference>
<gene>
    <name evidence="13" type="ORF">GSB_151352</name>
</gene>
<feature type="transmembrane region" description="Helical" evidence="11">
    <location>
        <begin position="54"/>
        <end position="73"/>
    </location>
</feature>
<evidence type="ECO:0000256" key="5">
    <source>
        <dbReference type="ARBA" id="ARBA00022826"/>
    </source>
</evidence>
<dbReference type="Proteomes" id="UP000018040">
    <property type="component" value="Unassembled WGS sequence"/>
</dbReference>
<evidence type="ECO:0000256" key="4">
    <source>
        <dbReference type="ARBA" id="ARBA00022692"/>
    </source>
</evidence>
<feature type="transmembrane region" description="Helical" evidence="11">
    <location>
        <begin position="146"/>
        <end position="168"/>
    </location>
</feature>
<dbReference type="OrthoDB" id="415460at2759"/>
<evidence type="ECO:0000256" key="8">
    <source>
        <dbReference type="ARBA" id="ARBA00023065"/>
    </source>
</evidence>
<reference evidence="14" key="1">
    <citation type="submission" date="2012-02" db="EMBL/GenBank/DDBJ databases">
        <title>Genome sequencing of Giardia lamblia Genotypes A2 and B isolates (DH and GS) and comparative analysis with the genomes of Genotypes A1 and E (WB and Pig).</title>
        <authorList>
            <person name="Adam R."/>
            <person name="Dahlstrom E."/>
            <person name="Martens C."/>
            <person name="Bruno D."/>
            <person name="Barbian K."/>
            <person name="Porcella S.F."/>
            <person name="Nash T."/>
        </authorList>
    </citation>
    <scope>NUCLEOTIDE SEQUENCE</scope>
    <source>
        <strain evidence="14">GS</strain>
    </source>
</reference>
<keyword evidence="8" id="KW-0406">Ion transport</keyword>
<dbReference type="VEuPathDB" id="GiardiaDB:GL50581_3271"/>
<keyword evidence="5" id="KW-0631">Potassium channel</keyword>
<feature type="domain" description="Potassium channel" evidence="12">
    <location>
        <begin position="199"/>
        <end position="272"/>
    </location>
</feature>
<evidence type="ECO:0000256" key="7">
    <source>
        <dbReference type="ARBA" id="ARBA00022989"/>
    </source>
</evidence>
<protein>
    <submittedName>
        <fullName evidence="13">Putative ion channel protein</fullName>
    </submittedName>
</protein>
<evidence type="ECO:0000256" key="10">
    <source>
        <dbReference type="ARBA" id="ARBA00023303"/>
    </source>
</evidence>
<keyword evidence="10" id="KW-0407">Ion channel</keyword>
<dbReference type="VEuPathDB" id="GiardiaDB:GL50803_00101194"/>
<dbReference type="InterPro" id="IPR013099">
    <property type="entry name" value="K_chnl_dom"/>
</dbReference>
<feature type="transmembrane region" description="Helical" evidence="11">
    <location>
        <begin position="85"/>
        <end position="104"/>
    </location>
</feature>
<evidence type="ECO:0000256" key="11">
    <source>
        <dbReference type="SAM" id="Phobius"/>
    </source>
</evidence>
<evidence type="ECO:0000256" key="6">
    <source>
        <dbReference type="ARBA" id="ARBA00022958"/>
    </source>
</evidence>
<comment type="caution">
    <text evidence="13">The sequence shown here is derived from an EMBL/GenBank/DDBJ whole genome shotgun (WGS) entry which is preliminary data.</text>
</comment>
<dbReference type="PANTHER" id="PTHR10027:SF10">
    <property type="entry name" value="SLOWPOKE 2, ISOFORM D"/>
    <property type="match status" value="1"/>
</dbReference>
<evidence type="ECO:0000256" key="2">
    <source>
        <dbReference type="ARBA" id="ARBA00022448"/>
    </source>
</evidence>
<evidence type="ECO:0000259" key="12">
    <source>
        <dbReference type="Pfam" id="PF07885"/>
    </source>
</evidence>
<dbReference type="GO" id="GO:0005267">
    <property type="term" value="F:potassium channel activity"/>
    <property type="evidence" value="ECO:0007669"/>
    <property type="project" value="UniProtKB-KW"/>
</dbReference>
<evidence type="ECO:0000256" key="1">
    <source>
        <dbReference type="ARBA" id="ARBA00004141"/>
    </source>
</evidence>
<proteinExistence type="predicted"/>
<dbReference type="PANTHER" id="PTHR10027">
    <property type="entry name" value="CALCIUM-ACTIVATED POTASSIUM CHANNEL ALPHA CHAIN"/>
    <property type="match status" value="1"/>
</dbReference>
<dbReference type="EMBL" id="AHHH01000003">
    <property type="protein sequence ID" value="ESU45659.1"/>
    <property type="molecule type" value="Genomic_DNA"/>
</dbReference>
<comment type="subcellular location">
    <subcellularLocation>
        <location evidence="1">Membrane</location>
        <topology evidence="1">Multi-pass membrane protein</topology>
    </subcellularLocation>
</comment>
<keyword evidence="4 11" id="KW-0812">Transmembrane</keyword>
<evidence type="ECO:0000256" key="3">
    <source>
        <dbReference type="ARBA" id="ARBA00022538"/>
    </source>
</evidence>
<keyword evidence="7 11" id="KW-1133">Transmembrane helix</keyword>
<organism evidence="13 14">
    <name type="scientific">Giardia intestinalis</name>
    <name type="common">Giardia lamblia</name>
    <dbReference type="NCBI Taxonomy" id="5741"/>
    <lineage>
        <taxon>Eukaryota</taxon>
        <taxon>Metamonada</taxon>
        <taxon>Diplomonadida</taxon>
        <taxon>Hexamitidae</taxon>
        <taxon>Giardiinae</taxon>
        <taxon>Giardia</taxon>
    </lineage>
</organism>
<dbReference type="InterPro" id="IPR047871">
    <property type="entry name" value="K_chnl_Slo-like"/>
</dbReference>
<dbReference type="Pfam" id="PF07885">
    <property type="entry name" value="Ion_trans_2"/>
    <property type="match status" value="1"/>
</dbReference>
<feature type="transmembrane region" description="Helical" evidence="11">
    <location>
        <begin position="440"/>
        <end position="459"/>
    </location>
</feature>
<keyword evidence="3" id="KW-0633">Potassium transport</keyword>
<name>V6U4D6_GIAIN</name>
<evidence type="ECO:0000313" key="14">
    <source>
        <dbReference type="Proteomes" id="UP000018040"/>
    </source>
</evidence>
<evidence type="ECO:0000313" key="13">
    <source>
        <dbReference type="EMBL" id="ESU45659.1"/>
    </source>
</evidence>
<keyword evidence="6" id="KW-0630">Potassium</keyword>